<dbReference type="SUPFAM" id="SSF51679">
    <property type="entry name" value="Bacterial luciferase-like"/>
    <property type="match status" value="1"/>
</dbReference>
<dbReference type="OrthoDB" id="9776438at2"/>
<comment type="caution">
    <text evidence="6">The sequence shown here is derived from an EMBL/GenBank/DDBJ whole genome shotgun (WGS) entry which is preliminary data.</text>
</comment>
<dbReference type="InterPro" id="IPR050172">
    <property type="entry name" value="SsuD_RutA_monooxygenase"/>
</dbReference>
<dbReference type="Proteomes" id="UP000256485">
    <property type="component" value="Unassembled WGS sequence"/>
</dbReference>
<dbReference type="Pfam" id="PF00296">
    <property type="entry name" value="Bac_luciferase"/>
    <property type="match status" value="1"/>
</dbReference>
<evidence type="ECO:0000259" key="5">
    <source>
        <dbReference type="Pfam" id="PF00296"/>
    </source>
</evidence>
<evidence type="ECO:0000256" key="1">
    <source>
        <dbReference type="ARBA" id="ARBA00022630"/>
    </source>
</evidence>
<dbReference type="PANTHER" id="PTHR42847:SF4">
    <property type="entry name" value="ALKANESULFONATE MONOOXYGENASE-RELATED"/>
    <property type="match status" value="1"/>
</dbReference>
<keyword evidence="2" id="KW-0288">FMN</keyword>
<dbReference type="InterPro" id="IPR036661">
    <property type="entry name" value="Luciferase-like_sf"/>
</dbReference>
<organism evidence="6 7">
    <name type="scientific">Thermasporomyces composti</name>
    <dbReference type="NCBI Taxonomy" id="696763"/>
    <lineage>
        <taxon>Bacteria</taxon>
        <taxon>Bacillati</taxon>
        <taxon>Actinomycetota</taxon>
        <taxon>Actinomycetes</taxon>
        <taxon>Propionibacteriales</taxon>
        <taxon>Nocardioidaceae</taxon>
        <taxon>Thermasporomyces</taxon>
    </lineage>
</organism>
<dbReference type="GO" id="GO:0046306">
    <property type="term" value="P:alkanesulfonate catabolic process"/>
    <property type="evidence" value="ECO:0007669"/>
    <property type="project" value="TreeGrafter"/>
</dbReference>
<dbReference type="GO" id="GO:0008726">
    <property type="term" value="F:alkanesulfonate monooxygenase activity"/>
    <property type="evidence" value="ECO:0007669"/>
    <property type="project" value="TreeGrafter"/>
</dbReference>
<dbReference type="AlphaFoldDB" id="A0A3D9V4K3"/>
<name>A0A3D9V4K3_THECX</name>
<reference evidence="6 7" key="1">
    <citation type="submission" date="2018-08" db="EMBL/GenBank/DDBJ databases">
        <title>Sequencing the genomes of 1000 actinobacteria strains.</title>
        <authorList>
            <person name="Klenk H.-P."/>
        </authorList>
    </citation>
    <scope>NUCLEOTIDE SEQUENCE [LARGE SCALE GENOMIC DNA]</scope>
    <source>
        <strain evidence="6 7">DSM 22891</strain>
    </source>
</reference>
<proteinExistence type="predicted"/>
<sequence length="328" mass="36790">MATPTRKLGLTLPQRGAFFGVLTVPELVETGHFADESGAYDSVWIGDSLLAKPRPESIALFGSLAAVTRRVTLAVGCMASFPVRDPILLADQWATLDQISQGRMLLAVCTGIVKAKDASEREGALYGVTDKSRAGRLEENIEILRRLWTEDNVTFHGRYRSFENVTVLPKPVQNPPPIHIASNPNPAYGYERALRRVARLADGWMTTRKRPEYLTKLWPAIQGYLREEGRDPENFPVVAYHNVNINPDQDAAYEESYRFLGEYYGPVFTEEDTRYWTAAGSVEQVIAQINELYEAGATEVTLRITSWDWRRQLKLLTEEVAPAVRSAG</sequence>
<evidence type="ECO:0000256" key="4">
    <source>
        <dbReference type="ARBA" id="ARBA00023033"/>
    </source>
</evidence>
<keyword evidence="1" id="KW-0285">Flavoprotein</keyword>
<keyword evidence="7" id="KW-1185">Reference proteome</keyword>
<dbReference type="RefSeq" id="WP_115850336.1">
    <property type="nucleotide sequence ID" value="NZ_QTUC01000001.1"/>
</dbReference>
<evidence type="ECO:0000313" key="7">
    <source>
        <dbReference type="Proteomes" id="UP000256485"/>
    </source>
</evidence>
<gene>
    <name evidence="6" type="ORF">DFJ64_2181</name>
</gene>
<feature type="domain" description="Luciferase-like" evidence="5">
    <location>
        <begin position="25"/>
        <end position="264"/>
    </location>
</feature>
<keyword evidence="3" id="KW-0560">Oxidoreductase</keyword>
<accession>A0A3D9V4K3</accession>
<protein>
    <submittedName>
        <fullName evidence="6">Alkanesulfonate monooxygenase SsuD/methylene tetrahydromethanopterin reductase-like flavin-dependent oxidoreductase (Luciferase family)</fullName>
    </submittedName>
</protein>
<evidence type="ECO:0000256" key="3">
    <source>
        <dbReference type="ARBA" id="ARBA00023002"/>
    </source>
</evidence>
<keyword evidence="4 6" id="KW-0503">Monooxygenase</keyword>
<evidence type="ECO:0000313" key="6">
    <source>
        <dbReference type="EMBL" id="REF36752.1"/>
    </source>
</evidence>
<dbReference type="PANTHER" id="PTHR42847">
    <property type="entry name" value="ALKANESULFONATE MONOOXYGENASE"/>
    <property type="match status" value="1"/>
</dbReference>
<dbReference type="InterPro" id="IPR011251">
    <property type="entry name" value="Luciferase-like_dom"/>
</dbReference>
<dbReference type="EMBL" id="QTUC01000001">
    <property type="protein sequence ID" value="REF36752.1"/>
    <property type="molecule type" value="Genomic_DNA"/>
</dbReference>
<evidence type="ECO:0000256" key="2">
    <source>
        <dbReference type="ARBA" id="ARBA00022643"/>
    </source>
</evidence>
<dbReference type="Gene3D" id="3.20.20.30">
    <property type="entry name" value="Luciferase-like domain"/>
    <property type="match status" value="1"/>
</dbReference>